<dbReference type="GO" id="GO:0016853">
    <property type="term" value="F:isomerase activity"/>
    <property type="evidence" value="ECO:0007669"/>
    <property type="project" value="UniProtKB-KW"/>
</dbReference>
<dbReference type="InterPro" id="IPR013512">
    <property type="entry name" value="DXP_reductoisomerase_N"/>
</dbReference>
<keyword evidence="13" id="KW-0413">Isomerase</keyword>
<evidence type="ECO:0000256" key="4">
    <source>
        <dbReference type="ARBA" id="ARBA00022857"/>
    </source>
</evidence>
<feature type="domain" description="1-deoxy-D-xylulose 5-phosphate reductoisomerase N-terminal" evidence="10">
    <location>
        <begin position="4"/>
        <end position="132"/>
    </location>
</feature>
<feature type="binding site" evidence="9">
    <location>
        <position position="226"/>
    </location>
    <ligand>
        <name>Mn(2+)</name>
        <dbReference type="ChEBI" id="CHEBI:29035"/>
    </ligand>
</feature>
<evidence type="ECO:0000256" key="8">
    <source>
        <dbReference type="ARBA" id="ARBA00048543"/>
    </source>
</evidence>
<feature type="binding site" evidence="9">
    <location>
        <position position="210"/>
    </location>
    <ligand>
        <name>NADPH</name>
        <dbReference type="ChEBI" id="CHEBI:57783"/>
    </ligand>
</feature>
<evidence type="ECO:0000256" key="3">
    <source>
        <dbReference type="ARBA" id="ARBA00022723"/>
    </source>
</evidence>
<feature type="binding site" evidence="9">
    <location>
        <position position="124"/>
    </location>
    <ligand>
        <name>NADPH</name>
        <dbReference type="ChEBI" id="CHEBI:57783"/>
    </ligand>
</feature>
<dbReference type="Pfam" id="PF08436">
    <property type="entry name" value="DXP_redisom_C"/>
    <property type="match status" value="1"/>
</dbReference>
<dbReference type="Proteomes" id="UP000199391">
    <property type="component" value="Unassembled WGS sequence"/>
</dbReference>
<accession>A0A1I7M2R8</accession>
<feature type="binding site" evidence="9">
    <location>
        <position position="126"/>
    </location>
    <ligand>
        <name>NADPH</name>
        <dbReference type="ChEBI" id="CHEBI:57783"/>
    </ligand>
</feature>
<dbReference type="InterPro" id="IPR036169">
    <property type="entry name" value="DXPR_C_sf"/>
</dbReference>
<dbReference type="NCBIfam" id="NF003938">
    <property type="entry name" value="PRK05447.1-1"/>
    <property type="match status" value="1"/>
</dbReference>
<keyword evidence="5 9" id="KW-0560">Oxidoreductase</keyword>
<dbReference type="InterPro" id="IPR013644">
    <property type="entry name" value="DXP_reductoisomerase_C"/>
</dbReference>
<feature type="binding site" evidence="9">
    <location>
        <position position="151"/>
    </location>
    <ligand>
        <name>1-deoxy-D-xylulose 5-phosphate</name>
        <dbReference type="ChEBI" id="CHEBI:57792"/>
    </ligand>
</feature>
<keyword evidence="6 9" id="KW-0464">Manganese</keyword>
<dbReference type="Pfam" id="PF13288">
    <property type="entry name" value="DXPR_C"/>
    <property type="match status" value="1"/>
</dbReference>
<comment type="cofactor">
    <cofactor evidence="9">
        <name>Mg(2+)</name>
        <dbReference type="ChEBI" id="CHEBI:18420"/>
    </cofactor>
    <cofactor evidence="9">
        <name>Mn(2+)</name>
        <dbReference type="ChEBI" id="CHEBI:29035"/>
    </cofactor>
</comment>
<keyword evidence="3 9" id="KW-0479">Metal-binding</keyword>
<dbReference type="OrthoDB" id="9806546at2"/>
<feature type="binding site" evidence="9">
    <location>
        <position position="226"/>
    </location>
    <ligand>
        <name>1-deoxy-D-xylulose 5-phosphate</name>
        <dbReference type="ChEBI" id="CHEBI:57792"/>
    </ligand>
</feature>
<comment type="similarity">
    <text evidence="2 9">Belongs to the DXR family.</text>
</comment>
<feature type="binding site" evidence="9">
    <location>
        <position position="223"/>
    </location>
    <ligand>
        <name>1-deoxy-D-xylulose 5-phosphate</name>
        <dbReference type="ChEBI" id="CHEBI:57792"/>
    </ligand>
</feature>
<sequence length="406" mass="42350">MQRITILGATGSIGVSTLDVLARHPERYSVYALSAHSRVDELAAQCVRFRPARAVVGDADAAARLRALLRAAGVRTEVEHGERALCAIASAAETDTVMAAIVGAAGLAPTLAAARAGKKVLLANKEALVMSGQLFMDAVRESGAVLLPIDSEHNAIFQCLPQGYGRAPAAAGVTKILLTASGGPFLKRDVATLDGVTPDEACAHPKWVMGRKISVDSATMMNKGLEVIEAHWLFGTPAEQIEVVIHPQSVIHSMVSYSDGSVLAELGNPDMRTPIAHALAYPERIASGVAQLDLTQVGTLQFERPDFERFPCLALAFDALKAGGTAPALLNAANEAAVAAFLDTRIGFRDIARVIARVMDELPHGAAASIEAVMAQDALARAAAGRVIDAIAARAAGGNFSGANTQ</sequence>
<dbReference type="PANTHER" id="PTHR30525:SF0">
    <property type="entry name" value="1-DEOXY-D-XYLULOSE 5-PHOSPHATE REDUCTOISOMERASE, CHLOROPLASTIC"/>
    <property type="match status" value="1"/>
</dbReference>
<evidence type="ECO:0000259" key="12">
    <source>
        <dbReference type="Pfam" id="PF13288"/>
    </source>
</evidence>
<keyword evidence="9" id="KW-0460">Magnesium</keyword>
<evidence type="ECO:0000256" key="9">
    <source>
        <dbReference type="HAMAP-Rule" id="MF_00183"/>
    </source>
</evidence>
<dbReference type="GO" id="GO:0051484">
    <property type="term" value="P:isopentenyl diphosphate biosynthetic process, methylerythritol 4-phosphate pathway involved in terpenoid biosynthetic process"/>
    <property type="evidence" value="ECO:0007669"/>
    <property type="project" value="UniProtKB-ARBA"/>
</dbReference>
<comment type="caution">
    <text evidence="9">Lacks conserved residue(s) required for the propagation of feature annotation.</text>
</comment>
<feature type="binding site" evidence="9">
    <location>
        <position position="11"/>
    </location>
    <ligand>
        <name>NADPH</name>
        <dbReference type="ChEBI" id="CHEBI:57783"/>
    </ligand>
</feature>
<feature type="binding site" evidence="9">
    <location>
        <position position="152"/>
    </location>
    <ligand>
        <name>1-deoxy-D-xylulose 5-phosphate</name>
        <dbReference type="ChEBI" id="CHEBI:57792"/>
    </ligand>
</feature>
<feature type="domain" description="1-deoxy-D-xylulose 5-phosphate reductoisomerase C-terminal" evidence="11">
    <location>
        <begin position="146"/>
        <end position="234"/>
    </location>
</feature>
<evidence type="ECO:0000256" key="1">
    <source>
        <dbReference type="ARBA" id="ARBA00005094"/>
    </source>
</evidence>
<dbReference type="HAMAP" id="MF_00183">
    <property type="entry name" value="DXP_reductoisom"/>
    <property type="match status" value="1"/>
</dbReference>
<evidence type="ECO:0000259" key="10">
    <source>
        <dbReference type="Pfam" id="PF02670"/>
    </source>
</evidence>
<proteinExistence type="inferred from homology"/>
<dbReference type="NCBIfam" id="NF009114">
    <property type="entry name" value="PRK12464.1"/>
    <property type="match status" value="1"/>
</dbReference>
<feature type="binding site" evidence="9">
    <location>
        <position position="152"/>
    </location>
    <ligand>
        <name>Mn(2+)</name>
        <dbReference type="ChEBI" id="CHEBI:29035"/>
    </ligand>
</feature>
<dbReference type="Gene3D" id="1.10.1740.10">
    <property type="match status" value="1"/>
</dbReference>
<dbReference type="GO" id="GO:0030604">
    <property type="term" value="F:1-deoxy-D-xylulose-5-phosphate reductoisomerase activity"/>
    <property type="evidence" value="ECO:0007669"/>
    <property type="project" value="UniProtKB-UniRule"/>
</dbReference>
<reference evidence="14" key="1">
    <citation type="submission" date="2016-10" db="EMBL/GenBank/DDBJ databases">
        <authorList>
            <person name="Varghese N."/>
            <person name="Submissions S."/>
        </authorList>
    </citation>
    <scope>NUCLEOTIDE SEQUENCE [LARGE SCALE GENOMIC DNA]</scope>
    <source>
        <strain evidence="14">CGMCC 1.11014</strain>
    </source>
</reference>
<dbReference type="NCBIfam" id="TIGR00243">
    <property type="entry name" value="Dxr"/>
    <property type="match status" value="1"/>
</dbReference>
<dbReference type="EC" id="1.1.1.267" evidence="9"/>
<dbReference type="Pfam" id="PF02670">
    <property type="entry name" value="DXP_reductoisom"/>
    <property type="match status" value="1"/>
</dbReference>
<feature type="binding site" evidence="9">
    <location>
        <position position="125"/>
    </location>
    <ligand>
        <name>1-deoxy-D-xylulose 5-phosphate</name>
        <dbReference type="ChEBI" id="CHEBI:57792"/>
    </ligand>
</feature>
<dbReference type="PIRSF" id="PIRSF006205">
    <property type="entry name" value="Dxp_reductismrs"/>
    <property type="match status" value="1"/>
</dbReference>
<feature type="binding site" evidence="9">
    <location>
        <position position="13"/>
    </location>
    <ligand>
        <name>NADPH</name>
        <dbReference type="ChEBI" id="CHEBI:57783"/>
    </ligand>
</feature>
<evidence type="ECO:0000256" key="2">
    <source>
        <dbReference type="ARBA" id="ARBA00006825"/>
    </source>
</evidence>
<evidence type="ECO:0000256" key="5">
    <source>
        <dbReference type="ARBA" id="ARBA00023002"/>
    </source>
</evidence>
<dbReference type="SUPFAM" id="SSF55347">
    <property type="entry name" value="Glyceraldehyde-3-phosphate dehydrogenase-like, C-terminal domain"/>
    <property type="match status" value="1"/>
</dbReference>
<feature type="binding site" evidence="9">
    <location>
        <position position="10"/>
    </location>
    <ligand>
        <name>NADPH</name>
        <dbReference type="ChEBI" id="CHEBI:57783"/>
    </ligand>
</feature>
<dbReference type="PANTHER" id="PTHR30525">
    <property type="entry name" value="1-DEOXY-D-XYLULOSE 5-PHOSPHATE REDUCTOISOMERASE"/>
    <property type="match status" value="1"/>
</dbReference>
<feature type="binding site" evidence="9">
    <location>
        <position position="12"/>
    </location>
    <ligand>
        <name>NADPH</name>
        <dbReference type="ChEBI" id="CHEBI:57783"/>
    </ligand>
</feature>
<gene>
    <name evidence="9" type="primary">dxr</name>
    <name evidence="13" type="ORF">SAMN05216552_10509</name>
</gene>
<dbReference type="Gene3D" id="3.40.50.720">
    <property type="entry name" value="NAD(P)-binding Rossmann-like Domain"/>
    <property type="match status" value="1"/>
</dbReference>
<feature type="binding site" evidence="9">
    <location>
        <position position="222"/>
    </location>
    <ligand>
        <name>1-deoxy-D-xylulose 5-phosphate</name>
        <dbReference type="ChEBI" id="CHEBI:57792"/>
    </ligand>
</feature>
<evidence type="ECO:0000256" key="6">
    <source>
        <dbReference type="ARBA" id="ARBA00023211"/>
    </source>
</evidence>
<keyword evidence="14" id="KW-1185">Reference proteome</keyword>
<protein>
    <recommendedName>
        <fullName evidence="9">1-deoxy-D-xylulose 5-phosphate reductoisomerase</fullName>
        <shortName evidence="9">DXP reductoisomerase</shortName>
        <ecNumber evidence="9">1.1.1.267</ecNumber>
    </recommendedName>
    <alternativeName>
        <fullName evidence="9">1-deoxyxylulose-5-phosphate reductoisomerase</fullName>
    </alternativeName>
    <alternativeName>
        <fullName evidence="9">2-C-methyl-D-erythritol 4-phosphate synthase</fullName>
    </alternativeName>
</protein>
<dbReference type="STRING" id="1035707.SAMN05216552_10509"/>
<dbReference type="EMBL" id="FPBO01000050">
    <property type="protein sequence ID" value="SFV16147.1"/>
    <property type="molecule type" value="Genomic_DNA"/>
</dbReference>
<dbReference type="InterPro" id="IPR036291">
    <property type="entry name" value="NAD(P)-bd_dom_sf"/>
</dbReference>
<dbReference type="GO" id="GO:0070402">
    <property type="term" value="F:NADPH binding"/>
    <property type="evidence" value="ECO:0007669"/>
    <property type="project" value="InterPro"/>
</dbReference>
<dbReference type="InterPro" id="IPR003821">
    <property type="entry name" value="DXP_reductoisomerase"/>
</dbReference>
<keyword evidence="7 9" id="KW-0414">Isoprene biosynthesis</keyword>
<dbReference type="SUPFAM" id="SSF51735">
    <property type="entry name" value="NAD(P)-binding Rossmann-fold domains"/>
    <property type="match status" value="1"/>
</dbReference>
<evidence type="ECO:0000313" key="13">
    <source>
        <dbReference type="EMBL" id="SFV16147.1"/>
    </source>
</evidence>
<comment type="pathway">
    <text evidence="1 9">Isoprenoid biosynthesis; isopentenyl diphosphate biosynthesis via DXP pathway; isopentenyl diphosphate from 1-deoxy-D-xylulose 5-phosphate: step 1/6.</text>
</comment>
<dbReference type="GO" id="GO:0030145">
    <property type="term" value="F:manganese ion binding"/>
    <property type="evidence" value="ECO:0007669"/>
    <property type="project" value="TreeGrafter"/>
</dbReference>
<dbReference type="UniPathway" id="UPA00056">
    <property type="reaction ID" value="UER00092"/>
</dbReference>
<dbReference type="RefSeq" id="WP_093560660.1">
    <property type="nucleotide sequence ID" value="NZ_FPBO01000050.1"/>
</dbReference>
<feature type="binding site" evidence="9">
    <location>
        <position position="204"/>
    </location>
    <ligand>
        <name>1-deoxy-D-xylulose 5-phosphate</name>
        <dbReference type="ChEBI" id="CHEBI:57792"/>
    </ligand>
</feature>
<dbReference type="InterPro" id="IPR026877">
    <property type="entry name" value="DXPR_C"/>
</dbReference>
<evidence type="ECO:0000313" key="14">
    <source>
        <dbReference type="Proteomes" id="UP000199391"/>
    </source>
</evidence>
<feature type="binding site" evidence="9">
    <location>
        <position position="217"/>
    </location>
    <ligand>
        <name>1-deoxy-D-xylulose 5-phosphate</name>
        <dbReference type="ChEBI" id="CHEBI:57792"/>
    </ligand>
</feature>
<organism evidence="13 14">
    <name type="scientific">Pseudoduganella namucuonensis</name>
    <dbReference type="NCBI Taxonomy" id="1035707"/>
    <lineage>
        <taxon>Bacteria</taxon>
        <taxon>Pseudomonadati</taxon>
        <taxon>Pseudomonadota</taxon>
        <taxon>Betaproteobacteria</taxon>
        <taxon>Burkholderiales</taxon>
        <taxon>Oxalobacteraceae</taxon>
        <taxon>Telluria group</taxon>
        <taxon>Pseudoduganella</taxon>
    </lineage>
</organism>
<feature type="domain" description="DXP reductoisomerase C-terminal" evidence="12">
    <location>
        <begin position="266"/>
        <end position="382"/>
    </location>
</feature>
<name>A0A1I7M2R8_9BURK</name>
<comment type="catalytic activity">
    <reaction evidence="8">
        <text>2-C-methyl-D-erythritol 4-phosphate + NADP(+) = 1-deoxy-D-xylulose 5-phosphate + NADPH + H(+)</text>
        <dbReference type="Rhea" id="RHEA:13717"/>
        <dbReference type="ChEBI" id="CHEBI:15378"/>
        <dbReference type="ChEBI" id="CHEBI:57783"/>
        <dbReference type="ChEBI" id="CHEBI:57792"/>
        <dbReference type="ChEBI" id="CHEBI:58262"/>
        <dbReference type="ChEBI" id="CHEBI:58349"/>
        <dbReference type="EC" id="1.1.1.267"/>
    </reaction>
    <physiologicalReaction direction="right-to-left" evidence="8">
        <dbReference type="Rhea" id="RHEA:13719"/>
    </physiologicalReaction>
</comment>
<dbReference type="SUPFAM" id="SSF69055">
    <property type="entry name" value="1-deoxy-D-xylulose-5-phosphate reductoisomerase, C-terminal domain"/>
    <property type="match status" value="1"/>
</dbReference>
<dbReference type="FunFam" id="3.40.50.720:FF:000045">
    <property type="entry name" value="1-deoxy-D-xylulose 5-phosphate reductoisomerase"/>
    <property type="match status" value="1"/>
</dbReference>
<keyword evidence="4 9" id="KW-0521">NADP</keyword>
<evidence type="ECO:0000259" key="11">
    <source>
        <dbReference type="Pfam" id="PF08436"/>
    </source>
</evidence>
<comment type="function">
    <text evidence="9">Catalyzes the NADPH-dependent rearrangement and reduction of 1-deoxy-D-xylulose-5-phosphate (DXP) to 2-C-methyl-D-erythritol 4-phosphate (MEP).</text>
</comment>
<evidence type="ECO:0000256" key="7">
    <source>
        <dbReference type="ARBA" id="ARBA00023229"/>
    </source>
</evidence>
<feature type="binding site" evidence="9">
    <location>
        <position position="150"/>
    </location>
    <ligand>
        <name>Mn(2+)</name>
        <dbReference type="ChEBI" id="CHEBI:29035"/>
    </ligand>
</feature>
<dbReference type="AlphaFoldDB" id="A0A1I7M2R8"/>
<feature type="binding site" evidence="9">
    <location>
        <position position="181"/>
    </location>
    <ligand>
        <name>1-deoxy-D-xylulose 5-phosphate</name>
        <dbReference type="ChEBI" id="CHEBI:57792"/>
    </ligand>
</feature>